<dbReference type="EMBL" id="JAZDWU010000012">
    <property type="protein sequence ID" value="KAK9983173.1"/>
    <property type="molecule type" value="Genomic_DNA"/>
</dbReference>
<organism evidence="1 2">
    <name type="scientific">Lithocarpus litseifolius</name>
    <dbReference type="NCBI Taxonomy" id="425828"/>
    <lineage>
        <taxon>Eukaryota</taxon>
        <taxon>Viridiplantae</taxon>
        <taxon>Streptophyta</taxon>
        <taxon>Embryophyta</taxon>
        <taxon>Tracheophyta</taxon>
        <taxon>Spermatophyta</taxon>
        <taxon>Magnoliopsida</taxon>
        <taxon>eudicotyledons</taxon>
        <taxon>Gunneridae</taxon>
        <taxon>Pentapetalae</taxon>
        <taxon>rosids</taxon>
        <taxon>fabids</taxon>
        <taxon>Fagales</taxon>
        <taxon>Fagaceae</taxon>
        <taxon>Lithocarpus</taxon>
    </lineage>
</organism>
<dbReference type="PANTHER" id="PTHR33116">
    <property type="entry name" value="REVERSE TRANSCRIPTASE ZINC-BINDING DOMAIN-CONTAINING PROTEIN-RELATED-RELATED"/>
    <property type="match status" value="1"/>
</dbReference>
<gene>
    <name evidence="1" type="ORF">SO802_032698</name>
</gene>
<protein>
    <recommendedName>
        <fullName evidence="3">Maturase</fullName>
    </recommendedName>
</protein>
<dbReference type="PANTHER" id="PTHR33116:SF86">
    <property type="entry name" value="REVERSE TRANSCRIPTASE DOMAIN-CONTAINING PROTEIN"/>
    <property type="match status" value="1"/>
</dbReference>
<sequence length="263" mass="30299">MGLQGLLHKVESEGLIRGVSICRTRPCVSHLFFADNSVLFCRAKESECQVILDILSVYKKGSGQKSNRDKTNIFFSSNTQPDLQASIQQILGVPSIRHYEKYLGLPAFVGRAKKQSFIYIREHVWKKLQGWKEKILSQASREVLIKAVIQAIPTYSMSCFKLPKGLIKDIEVMIRKFWWGFSSDTRKTHWVKWERLCSPKEDGGMGFKEIEKFNEALLAKQVWCMMNNPDSLCFKVIKASFFPNCSILEANESCWFLCMEKHP</sequence>
<dbReference type="Proteomes" id="UP001459277">
    <property type="component" value="Unassembled WGS sequence"/>
</dbReference>
<proteinExistence type="predicted"/>
<name>A0AAW2BCI8_9ROSI</name>
<accession>A0AAW2BCI8</accession>
<reference evidence="1 2" key="1">
    <citation type="submission" date="2024-01" db="EMBL/GenBank/DDBJ databases">
        <title>A telomere-to-telomere, gap-free genome of sweet tea (Lithocarpus litseifolius).</title>
        <authorList>
            <person name="Zhou J."/>
        </authorList>
    </citation>
    <scope>NUCLEOTIDE SEQUENCE [LARGE SCALE GENOMIC DNA]</scope>
    <source>
        <strain evidence="1">Zhou-2022a</strain>
        <tissue evidence="1">Leaf</tissue>
    </source>
</reference>
<evidence type="ECO:0000313" key="1">
    <source>
        <dbReference type="EMBL" id="KAK9983173.1"/>
    </source>
</evidence>
<dbReference type="AlphaFoldDB" id="A0AAW2BCI8"/>
<comment type="caution">
    <text evidence="1">The sequence shown here is derived from an EMBL/GenBank/DDBJ whole genome shotgun (WGS) entry which is preliminary data.</text>
</comment>
<keyword evidence="2" id="KW-1185">Reference proteome</keyword>
<evidence type="ECO:0000313" key="2">
    <source>
        <dbReference type="Proteomes" id="UP001459277"/>
    </source>
</evidence>
<evidence type="ECO:0008006" key="3">
    <source>
        <dbReference type="Google" id="ProtNLM"/>
    </source>
</evidence>